<name>I2C7L3_BACAY</name>
<comment type="catalytic activity">
    <reaction evidence="5 6">
        <text>Exonucleolytic cleavage in either 5'- to 3'- or 3'- to 5'-direction to yield nucleoside 5'-phosphates.</text>
        <dbReference type="EC" id="3.1.11.6"/>
    </reaction>
</comment>
<keyword evidence="1 5" id="KW-0963">Cytoplasm</keyword>
<keyword evidence="4 5" id="KW-0269">Exonuclease</keyword>
<keyword evidence="2 5" id="KW-0540">Nuclease</keyword>
<evidence type="ECO:0000259" key="7">
    <source>
        <dbReference type="Pfam" id="PF02601"/>
    </source>
</evidence>
<feature type="domain" description="Exonuclease VII large subunit C-terminal" evidence="7">
    <location>
        <begin position="131"/>
        <end position="444"/>
    </location>
</feature>
<evidence type="ECO:0000259" key="8">
    <source>
        <dbReference type="Pfam" id="PF13742"/>
    </source>
</evidence>
<dbReference type="GO" id="GO:0009318">
    <property type="term" value="C:exodeoxyribonuclease VII complex"/>
    <property type="evidence" value="ECO:0007669"/>
    <property type="project" value="UniProtKB-UniRule"/>
</dbReference>
<evidence type="ECO:0000256" key="1">
    <source>
        <dbReference type="ARBA" id="ARBA00022490"/>
    </source>
</evidence>
<accession>I2C7L3</accession>
<evidence type="ECO:0000256" key="4">
    <source>
        <dbReference type="ARBA" id="ARBA00022839"/>
    </source>
</evidence>
<protein>
    <recommendedName>
        <fullName evidence="5">Exodeoxyribonuclease 7 large subunit</fullName>
        <ecNumber evidence="5">3.1.11.6</ecNumber>
    </recommendedName>
    <alternativeName>
        <fullName evidence="5">Exodeoxyribonuclease VII large subunit</fullName>
        <shortName evidence="5">Exonuclease VII large subunit</shortName>
    </alternativeName>
</protein>
<evidence type="ECO:0000256" key="6">
    <source>
        <dbReference type="RuleBase" id="RU004355"/>
    </source>
</evidence>
<dbReference type="PANTHER" id="PTHR30008:SF0">
    <property type="entry name" value="EXODEOXYRIBONUCLEASE 7 LARGE SUBUNIT"/>
    <property type="match status" value="1"/>
</dbReference>
<comment type="subunit">
    <text evidence="5">Heterooligomer composed of large and small subunits.</text>
</comment>
<comment type="subcellular location">
    <subcellularLocation>
        <location evidence="5 6">Cytoplasm</location>
    </subcellularLocation>
</comment>
<comment type="function">
    <text evidence="5">Bidirectionally degrades single-stranded DNA into large acid-insoluble oligonucleotides, which are then degraded further into small acid-soluble oligonucleotides.</text>
</comment>
<dbReference type="PATRIC" id="fig|1126211.3.peg.2585"/>
<dbReference type="HAMAP" id="MF_00378">
    <property type="entry name" value="Exonuc_7_L"/>
    <property type="match status" value="1"/>
</dbReference>
<dbReference type="Pfam" id="PF13742">
    <property type="entry name" value="tRNA_anti_2"/>
    <property type="match status" value="1"/>
</dbReference>
<dbReference type="Pfam" id="PF02601">
    <property type="entry name" value="Exonuc_VII_L"/>
    <property type="match status" value="1"/>
</dbReference>
<proteinExistence type="inferred from homology"/>
<dbReference type="GO" id="GO:0005737">
    <property type="term" value="C:cytoplasm"/>
    <property type="evidence" value="ECO:0007669"/>
    <property type="project" value="UniProtKB-SubCell"/>
</dbReference>
<dbReference type="InterPro" id="IPR003753">
    <property type="entry name" value="Exonuc_VII_L"/>
</dbReference>
<dbReference type="CDD" id="cd04489">
    <property type="entry name" value="ExoVII_LU_OBF"/>
    <property type="match status" value="1"/>
</dbReference>
<dbReference type="KEGG" id="bqy:MUS_2727"/>
<dbReference type="EC" id="3.1.11.6" evidence="5"/>
<gene>
    <name evidence="5 9" type="primary">xseA</name>
    <name evidence="9" type="ORF">MUS_2727</name>
</gene>
<comment type="similarity">
    <text evidence="5 6">Belongs to the XseA family.</text>
</comment>
<organism evidence="9 10">
    <name type="scientific">Bacillus amyloliquefaciens (strain Y2)</name>
    <name type="common">Bacillus amyloliquefaciens subsp. plantarum (strain B9601-Y2)</name>
    <dbReference type="NCBI Taxonomy" id="1155777"/>
    <lineage>
        <taxon>Bacteria</taxon>
        <taxon>Bacillati</taxon>
        <taxon>Bacillota</taxon>
        <taxon>Bacilli</taxon>
        <taxon>Bacillales</taxon>
        <taxon>Bacillaceae</taxon>
        <taxon>Bacillus</taxon>
        <taxon>Bacillus amyloliquefaciens group</taxon>
    </lineage>
</organism>
<dbReference type="GO" id="GO:0006308">
    <property type="term" value="P:DNA catabolic process"/>
    <property type="evidence" value="ECO:0007669"/>
    <property type="project" value="UniProtKB-UniRule"/>
</dbReference>
<evidence type="ECO:0000313" key="9">
    <source>
        <dbReference type="EMBL" id="AFJ62637.1"/>
    </source>
</evidence>
<dbReference type="InterPro" id="IPR020579">
    <property type="entry name" value="Exonuc_VII_lsu_C"/>
</dbReference>
<dbReference type="AlphaFoldDB" id="I2C7L3"/>
<feature type="domain" description="OB-fold nucleic acid binding" evidence="8">
    <location>
        <begin position="14"/>
        <end position="108"/>
    </location>
</feature>
<dbReference type="KEGG" id="bya:BANAU_2416"/>
<dbReference type="InterPro" id="IPR025824">
    <property type="entry name" value="OB-fold_nuc-bd_dom"/>
</dbReference>
<evidence type="ECO:0000256" key="3">
    <source>
        <dbReference type="ARBA" id="ARBA00022801"/>
    </source>
</evidence>
<dbReference type="EMBL" id="CP003332">
    <property type="protein sequence ID" value="AFJ62637.1"/>
    <property type="molecule type" value="Genomic_DNA"/>
</dbReference>
<keyword evidence="3 5" id="KW-0378">Hydrolase</keyword>
<dbReference type="GO" id="GO:0008855">
    <property type="term" value="F:exodeoxyribonuclease VII activity"/>
    <property type="evidence" value="ECO:0007669"/>
    <property type="project" value="UniProtKB-UniRule"/>
</dbReference>
<evidence type="ECO:0000256" key="5">
    <source>
        <dbReference type="HAMAP-Rule" id="MF_00378"/>
    </source>
</evidence>
<sequence>MKGVQDVSEAAYVTVSALTKYIKRKFDVDPHLEDIWIKGELSNVKIHTRGHIYFTLKDEHARMQAVMFQRQSSRLAFKPEDGMKVIVRGGISVYEPSGSYQLYAKEMQPDGVGALYLAYEELKKKLAGEGLFDDRHKQAIPAFPATIGVVTSPTGAAVRDVITTLKRRYPLVKVIVLPALVQGENASRSIVKRIEEANAQKMCDVLIVGRGGGSIEELWAFNEEIVARAIFASAIPIISAVGHETDFTISDFVADIRAATPTGAAEIAVPHTTDLMERTKTAEVRLTRAMQQHISKKKERVQSLQSSYAFRFPKRLYTQKEQQFDLLYQQFQSQLTGLTDRKQRQLERNTYRLTALHPETQLKQAKKRYEERSNQLARSMNVQLKQLHSQFQTVLGKLNALSPLQVMERGYSLAYKDKELIKSVDQVEQNDTLEVKMTDGVLTCEVLQKRGERK</sequence>
<reference evidence="9 10" key="1">
    <citation type="journal article" date="2012" name="J. Biotechnol.">
        <title>Genome sequence of the plant growth promoting strain Bacillus amyloliquefaciens subsp. plantarum B9601-Y2 and expression of mersacidin and other secondary metabolites.</title>
        <authorList>
            <person name="He P."/>
            <person name="Hao K."/>
            <person name="Blom J."/>
            <person name="Ruckert C."/>
            <person name="Vater J."/>
            <person name="Mao Z."/>
            <person name="Wu Y."/>
            <person name="Hou M."/>
            <person name="He P."/>
            <person name="He Y."/>
            <person name="Borriss R."/>
        </authorList>
    </citation>
    <scope>NUCLEOTIDE SEQUENCE [LARGE SCALE GENOMIC DNA]</scope>
    <source>
        <strain evidence="9">Y2</strain>
    </source>
</reference>
<dbReference type="GO" id="GO:0003676">
    <property type="term" value="F:nucleic acid binding"/>
    <property type="evidence" value="ECO:0007669"/>
    <property type="project" value="InterPro"/>
</dbReference>
<evidence type="ECO:0000313" key="10">
    <source>
        <dbReference type="Proteomes" id="UP000002878"/>
    </source>
</evidence>
<dbReference type="NCBIfam" id="TIGR00237">
    <property type="entry name" value="xseA"/>
    <property type="match status" value="1"/>
</dbReference>
<evidence type="ECO:0000256" key="2">
    <source>
        <dbReference type="ARBA" id="ARBA00022722"/>
    </source>
</evidence>
<dbReference type="Proteomes" id="UP000002878">
    <property type="component" value="Chromosome"/>
</dbReference>
<dbReference type="PANTHER" id="PTHR30008">
    <property type="entry name" value="EXODEOXYRIBONUCLEASE 7 LARGE SUBUNIT"/>
    <property type="match status" value="1"/>
</dbReference>
<dbReference type="HOGENOM" id="CLU_023625_3_1_9"/>